<dbReference type="PRINTS" id="PR00598">
    <property type="entry name" value="HTHMARR"/>
</dbReference>
<feature type="domain" description="HTH marR-type" evidence="1">
    <location>
        <begin position="6"/>
        <end position="137"/>
    </location>
</feature>
<dbReference type="PROSITE" id="PS50995">
    <property type="entry name" value="HTH_MARR_2"/>
    <property type="match status" value="1"/>
</dbReference>
<dbReference type="PANTHER" id="PTHR33164:SF95">
    <property type="entry name" value="TRANSCRIPTIONAL REGULATOR"/>
    <property type="match status" value="1"/>
</dbReference>
<dbReference type="EMBL" id="JABWGN010000005">
    <property type="protein sequence ID" value="NUW32635.1"/>
    <property type="molecule type" value="Genomic_DNA"/>
</dbReference>
<dbReference type="GO" id="GO:0006950">
    <property type="term" value="P:response to stress"/>
    <property type="evidence" value="ECO:0007669"/>
    <property type="project" value="TreeGrafter"/>
</dbReference>
<protein>
    <submittedName>
        <fullName evidence="2">MarR family transcriptional regulator</fullName>
    </submittedName>
</protein>
<dbReference type="AlphaFoldDB" id="A0A7Y6I8C4"/>
<keyword evidence="3" id="KW-1185">Reference proteome</keyword>
<evidence type="ECO:0000313" key="3">
    <source>
        <dbReference type="Proteomes" id="UP000586042"/>
    </source>
</evidence>
<dbReference type="GO" id="GO:0003700">
    <property type="term" value="F:DNA-binding transcription factor activity"/>
    <property type="evidence" value="ECO:0007669"/>
    <property type="project" value="InterPro"/>
</dbReference>
<dbReference type="InterPro" id="IPR036390">
    <property type="entry name" value="WH_DNA-bd_sf"/>
</dbReference>
<organism evidence="2 3">
    <name type="scientific">Nonomuraea montanisoli</name>
    <dbReference type="NCBI Taxonomy" id="2741721"/>
    <lineage>
        <taxon>Bacteria</taxon>
        <taxon>Bacillati</taxon>
        <taxon>Actinomycetota</taxon>
        <taxon>Actinomycetes</taxon>
        <taxon>Streptosporangiales</taxon>
        <taxon>Streptosporangiaceae</taxon>
        <taxon>Nonomuraea</taxon>
    </lineage>
</organism>
<dbReference type="InterPro" id="IPR039422">
    <property type="entry name" value="MarR/SlyA-like"/>
</dbReference>
<dbReference type="PANTHER" id="PTHR33164">
    <property type="entry name" value="TRANSCRIPTIONAL REGULATOR, MARR FAMILY"/>
    <property type="match status" value="1"/>
</dbReference>
<dbReference type="InterPro" id="IPR000835">
    <property type="entry name" value="HTH_MarR-typ"/>
</dbReference>
<dbReference type="Pfam" id="PF01047">
    <property type="entry name" value="MarR"/>
    <property type="match status" value="1"/>
</dbReference>
<evidence type="ECO:0000259" key="1">
    <source>
        <dbReference type="PROSITE" id="PS50995"/>
    </source>
</evidence>
<name>A0A7Y6I8C4_9ACTN</name>
<comment type="caution">
    <text evidence="2">The sequence shown here is derived from an EMBL/GenBank/DDBJ whole genome shotgun (WGS) entry which is preliminary data.</text>
</comment>
<dbReference type="SMART" id="SM00347">
    <property type="entry name" value="HTH_MARR"/>
    <property type="match status" value="1"/>
</dbReference>
<gene>
    <name evidence="2" type="ORF">HTZ77_14510</name>
</gene>
<dbReference type="InterPro" id="IPR036388">
    <property type="entry name" value="WH-like_DNA-bd_sf"/>
</dbReference>
<dbReference type="Proteomes" id="UP000586042">
    <property type="component" value="Unassembled WGS sequence"/>
</dbReference>
<dbReference type="RefSeq" id="WP_175590073.1">
    <property type="nucleotide sequence ID" value="NZ_JABWGN010000005.1"/>
</dbReference>
<dbReference type="Gene3D" id="1.10.10.10">
    <property type="entry name" value="Winged helix-like DNA-binding domain superfamily/Winged helix DNA-binding domain"/>
    <property type="match status" value="1"/>
</dbReference>
<evidence type="ECO:0000313" key="2">
    <source>
        <dbReference type="EMBL" id="NUW32635.1"/>
    </source>
</evidence>
<accession>A0A7Y6I8C4</accession>
<dbReference type="SUPFAM" id="SSF46785">
    <property type="entry name" value="Winged helix' DNA-binding domain"/>
    <property type="match status" value="1"/>
</dbReference>
<sequence>MTPQVTDSLAFLLSKLGQATAERFADRLAPLGLRPRHCAVLQLLETAPLGQLALARTIGVTPSVVVDMLDELEGVGAVRRVRDTADRRRQLVELTDEGRELSRSAAKAAAQVDAELLGGLPADQQSALRLALTAIATTHDLLPRG</sequence>
<proteinExistence type="predicted"/>
<reference evidence="2 3" key="1">
    <citation type="submission" date="2020-06" db="EMBL/GenBank/DDBJ databases">
        <title>Nonomuraea sp. SMC257, a novel actinomycete isolated from soil.</title>
        <authorList>
            <person name="Chanama M."/>
        </authorList>
    </citation>
    <scope>NUCLEOTIDE SEQUENCE [LARGE SCALE GENOMIC DNA]</scope>
    <source>
        <strain evidence="2 3">SMC257</strain>
    </source>
</reference>